<protein>
    <submittedName>
        <fullName evidence="2">Lysozyme-like protein</fullName>
    </submittedName>
</protein>
<dbReference type="EMBL" id="SJPQ01000001">
    <property type="protein sequence ID" value="TWT90072.1"/>
    <property type="molecule type" value="Genomic_DNA"/>
</dbReference>
<proteinExistence type="predicted"/>
<dbReference type="RefSeq" id="WP_146396427.1">
    <property type="nucleotide sequence ID" value="NZ_SJPQ01000001.1"/>
</dbReference>
<accession>A0A5C5ZR94</accession>
<dbReference type="Gene3D" id="3.10.450.40">
    <property type="match status" value="1"/>
</dbReference>
<feature type="domain" description="IraD/Gp25-like" evidence="1">
    <location>
        <begin position="31"/>
        <end position="128"/>
    </location>
</feature>
<keyword evidence="3" id="KW-1185">Reference proteome</keyword>
<dbReference type="PANTHER" id="PTHR38595">
    <property type="entry name" value="CYTOPLASMIC PROTEIN-RELATED"/>
    <property type="match status" value="1"/>
</dbReference>
<dbReference type="InterPro" id="IPR007048">
    <property type="entry name" value="IraD/Gp25-like"/>
</dbReference>
<dbReference type="Proteomes" id="UP000315440">
    <property type="component" value="Unassembled WGS sequence"/>
</dbReference>
<dbReference type="InterPro" id="IPR017737">
    <property type="entry name" value="TssE1-like"/>
</dbReference>
<comment type="caution">
    <text evidence="2">The sequence shown here is derived from an EMBL/GenBank/DDBJ whole genome shotgun (WGS) entry which is preliminary data.</text>
</comment>
<organism evidence="2 3">
    <name type="scientific">Pseudobythopirellula maris</name>
    <dbReference type="NCBI Taxonomy" id="2527991"/>
    <lineage>
        <taxon>Bacteria</taxon>
        <taxon>Pseudomonadati</taxon>
        <taxon>Planctomycetota</taxon>
        <taxon>Planctomycetia</taxon>
        <taxon>Pirellulales</taxon>
        <taxon>Lacipirellulaceae</taxon>
        <taxon>Pseudobythopirellula</taxon>
    </lineage>
</organism>
<dbReference type="AlphaFoldDB" id="A0A5C5ZR94"/>
<evidence type="ECO:0000313" key="3">
    <source>
        <dbReference type="Proteomes" id="UP000315440"/>
    </source>
</evidence>
<dbReference type="NCBIfam" id="TIGR03357">
    <property type="entry name" value="VI_zyme"/>
    <property type="match status" value="1"/>
</dbReference>
<evidence type="ECO:0000259" key="1">
    <source>
        <dbReference type="Pfam" id="PF04965"/>
    </source>
</evidence>
<sequence length="152" mass="16385">MPASPSFSPTIIDRLVDACAGMSEPRPVGVESLIDDIEDLLNTCSVAPGAALDGLPEASDSLLGYGTAPPASLAIATHEERLAAARSLQRTLLRYEPRLERVRVRVDDTRPTCNEGRFRIEATLREAPAESVALNIRVRSSSGRTQVTTERS</sequence>
<gene>
    <name evidence="2" type="ORF">Mal64_04550</name>
</gene>
<dbReference type="SUPFAM" id="SSF160719">
    <property type="entry name" value="gpW/gp25-like"/>
    <property type="match status" value="1"/>
</dbReference>
<name>A0A5C5ZR94_9BACT</name>
<reference evidence="2 3" key="1">
    <citation type="submission" date="2019-02" db="EMBL/GenBank/DDBJ databases">
        <title>Deep-cultivation of Planctomycetes and their phenomic and genomic characterization uncovers novel biology.</title>
        <authorList>
            <person name="Wiegand S."/>
            <person name="Jogler M."/>
            <person name="Boedeker C."/>
            <person name="Pinto D."/>
            <person name="Vollmers J."/>
            <person name="Rivas-Marin E."/>
            <person name="Kohn T."/>
            <person name="Peeters S.H."/>
            <person name="Heuer A."/>
            <person name="Rast P."/>
            <person name="Oberbeckmann S."/>
            <person name="Bunk B."/>
            <person name="Jeske O."/>
            <person name="Meyerdierks A."/>
            <person name="Storesund J.E."/>
            <person name="Kallscheuer N."/>
            <person name="Luecker S."/>
            <person name="Lage O.M."/>
            <person name="Pohl T."/>
            <person name="Merkel B.J."/>
            <person name="Hornburger P."/>
            <person name="Mueller R.-W."/>
            <person name="Bruemmer F."/>
            <person name="Labrenz M."/>
            <person name="Spormann A.M."/>
            <person name="Op Den Camp H."/>
            <person name="Overmann J."/>
            <person name="Amann R."/>
            <person name="Jetten M.S.M."/>
            <person name="Mascher T."/>
            <person name="Medema M.H."/>
            <person name="Devos D.P."/>
            <person name="Kaster A.-K."/>
            <person name="Ovreas L."/>
            <person name="Rohde M."/>
            <person name="Galperin M.Y."/>
            <person name="Jogler C."/>
        </authorList>
    </citation>
    <scope>NUCLEOTIDE SEQUENCE [LARGE SCALE GENOMIC DNA]</scope>
    <source>
        <strain evidence="2 3">Mal64</strain>
    </source>
</reference>
<dbReference type="OrthoDB" id="271327at2"/>
<dbReference type="Pfam" id="PF04965">
    <property type="entry name" value="GPW_gp25"/>
    <property type="match status" value="1"/>
</dbReference>
<evidence type="ECO:0000313" key="2">
    <source>
        <dbReference type="EMBL" id="TWT90072.1"/>
    </source>
</evidence>
<dbReference type="PANTHER" id="PTHR38595:SF1">
    <property type="entry name" value="TYPE VI SECRETION SYSTEM COMPONENT TSSE1"/>
    <property type="match status" value="1"/>
</dbReference>
<dbReference type="InterPro" id="IPR053176">
    <property type="entry name" value="T6SS_TssE1-like"/>
</dbReference>